<dbReference type="EMBL" id="LSFL01000023">
    <property type="protein sequence ID" value="OBY65971.1"/>
    <property type="molecule type" value="Genomic_DNA"/>
</dbReference>
<protein>
    <submittedName>
        <fullName evidence="2">DNA-binding protein</fullName>
    </submittedName>
</protein>
<dbReference type="Gene3D" id="1.10.10.60">
    <property type="entry name" value="Homeodomain-like"/>
    <property type="match status" value="1"/>
</dbReference>
<evidence type="ECO:0000313" key="3">
    <source>
        <dbReference type="Proteomes" id="UP000092612"/>
    </source>
</evidence>
<dbReference type="STRING" id="996801.BW723_16030"/>
<evidence type="ECO:0000259" key="1">
    <source>
        <dbReference type="Pfam" id="PF05225"/>
    </source>
</evidence>
<dbReference type="RefSeq" id="WP_076686423.1">
    <property type="nucleotide sequence ID" value="NZ_CP019419.1"/>
</dbReference>
<dbReference type="KEGG" id="prn:BW723_16030"/>
<accession>A0A1B8U2C4</accession>
<dbReference type="Proteomes" id="UP000092612">
    <property type="component" value="Unassembled WGS sequence"/>
</dbReference>
<proteinExistence type="predicted"/>
<sequence length="152" mass="17499">MKTQKQPWRKKAYEKATLELKLFVVDQIQNGQISSNFASKKYNVPRTTIAYWIKKYSTLVQQNTGMSKLDEIKKLKERIEELEFVKEFQQDIIADMEIITGVDLAKKSLPKILAKEIALKKKNLLKSSGSMNILGSVNKPITKDLKHKKTSK</sequence>
<keyword evidence="3" id="KW-1185">Reference proteome</keyword>
<dbReference type="InterPro" id="IPR007889">
    <property type="entry name" value="HTH_Psq"/>
</dbReference>
<dbReference type="InterPro" id="IPR009057">
    <property type="entry name" value="Homeodomain-like_sf"/>
</dbReference>
<keyword evidence="2" id="KW-0238">DNA-binding</keyword>
<reference evidence="3" key="1">
    <citation type="submission" date="2016-02" db="EMBL/GenBank/DDBJ databases">
        <title>Paenibacillus sp. LPB0068, isolated from Crassostrea gigas.</title>
        <authorList>
            <person name="Shin S.-K."/>
            <person name="Yi H."/>
        </authorList>
    </citation>
    <scope>NUCLEOTIDE SEQUENCE [LARGE SCALE GENOMIC DNA]</scope>
    <source>
        <strain evidence="3">KCTC 23969</strain>
    </source>
</reference>
<organism evidence="2 3">
    <name type="scientific">Polaribacter reichenbachii</name>
    <dbReference type="NCBI Taxonomy" id="996801"/>
    <lineage>
        <taxon>Bacteria</taxon>
        <taxon>Pseudomonadati</taxon>
        <taxon>Bacteroidota</taxon>
        <taxon>Flavobacteriia</taxon>
        <taxon>Flavobacteriales</taxon>
        <taxon>Flavobacteriaceae</taxon>
    </lineage>
</organism>
<name>A0A1B8U2C4_9FLAO</name>
<evidence type="ECO:0000313" key="2">
    <source>
        <dbReference type="EMBL" id="OBY65971.1"/>
    </source>
</evidence>
<dbReference type="Pfam" id="PF05225">
    <property type="entry name" value="HTH_psq"/>
    <property type="match status" value="1"/>
</dbReference>
<dbReference type="KEGG" id="prn:BW723_16070"/>
<dbReference type="AlphaFoldDB" id="A0A1B8U2C4"/>
<comment type="caution">
    <text evidence="2">The sequence shown here is derived from an EMBL/GenBank/DDBJ whole genome shotgun (WGS) entry which is preliminary data.</text>
</comment>
<gene>
    <name evidence="2" type="ORF">LPB301_07560</name>
</gene>
<feature type="domain" description="HTH psq-type" evidence="1">
    <location>
        <begin position="25"/>
        <end position="53"/>
    </location>
</feature>
<dbReference type="GO" id="GO:0003677">
    <property type="term" value="F:DNA binding"/>
    <property type="evidence" value="ECO:0007669"/>
    <property type="project" value="UniProtKB-KW"/>
</dbReference>
<dbReference type="SUPFAM" id="SSF46689">
    <property type="entry name" value="Homeodomain-like"/>
    <property type="match status" value="1"/>
</dbReference>